<organism evidence="12 13">
    <name type="scientific">Massilia varians</name>
    <dbReference type="NCBI Taxonomy" id="457921"/>
    <lineage>
        <taxon>Bacteria</taxon>
        <taxon>Pseudomonadati</taxon>
        <taxon>Pseudomonadota</taxon>
        <taxon>Betaproteobacteria</taxon>
        <taxon>Burkholderiales</taxon>
        <taxon>Oxalobacteraceae</taxon>
        <taxon>Telluria group</taxon>
        <taxon>Massilia</taxon>
    </lineage>
</organism>
<comment type="subcellular location">
    <subcellularLocation>
        <location evidence="1">Cell membrane</location>
        <topology evidence="1">Multi-pass membrane protein</topology>
    </subcellularLocation>
</comment>
<evidence type="ECO:0000256" key="1">
    <source>
        <dbReference type="ARBA" id="ARBA00004651"/>
    </source>
</evidence>
<dbReference type="Gene3D" id="3.20.20.450">
    <property type="entry name" value="EAL domain"/>
    <property type="match status" value="1"/>
</dbReference>
<gene>
    <name evidence="12" type="ORF">MasN3_28370</name>
</gene>
<keyword evidence="8 10" id="KW-0472">Membrane</keyword>
<keyword evidence="3" id="KW-1003">Cell membrane</keyword>
<dbReference type="Pfam" id="PF12792">
    <property type="entry name" value="CSS-motif"/>
    <property type="match status" value="1"/>
</dbReference>
<keyword evidence="13" id="KW-1185">Reference proteome</keyword>
<dbReference type="SMART" id="SM00052">
    <property type="entry name" value="EAL"/>
    <property type="match status" value="1"/>
</dbReference>
<feature type="domain" description="EAL" evidence="11">
    <location>
        <begin position="267"/>
        <end position="519"/>
    </location>
</feature>
<protein>
    <recommendedName>
        <fullName evidence="2">cyclic-guanylate-specific phosphodiesterase</fullName>
        <ecNumber evidence="2">3.1.4.52</ecNumber>
    </recommendedName>
</protein>
<evidence type="ECO:0000256" key="5">
    <source>
        <dbReference type="ARBA" id="ARBA00022692"/>
    </source>
</evidence>
<keyword evidence="5 10" id="KW-0812">Transmembrane</keyword>
<dbReference type="EMBL" id="AP026966">
    <property type="protein sequence ID" value="BDT59343.1"/>
    <property type="molecule type" value="Genomic_DNA"/>
</dbReference>
<evidence type="ECO:0000313" key="13">
    <source>
        <dbReference type="Proteomes" id="UP001163336"/>
    </source>
</evidence>
<evidence type="ECO:0000256" key="2">
    <source>
        <dbReference type="ARBA" id="ARBA00012282"/>
    </source>
</evidence>
<evidence type="ECO:0000256" key="3">
    <source>
        <dbReference type="ARBA" id="ARBA00022475"/>
    </source>
</evidence>
<dbReference type="PROSITE" id="PS50883">
    <property type="entry name" value="EAL"/>
    <property type="match status" value="1"/>
</dbReference>
<keyword evidence="4" id="KW-0973">c-di-GMP</keyword>
<dbReference type="SUPFAM" id="SSF141868">
    <property type="entry name" value="EAL domain-like"/>
    <property type="match status" value="1"/>
</dbReference>
<evidence type="ECO:0000256" key="10">
    <source>
        <dbReference type="SAM" id="Phobius"/>
    </source>
</evidence>
<evidence type="ECO:0000256" key="6">
    <source>
        <dbReference type="ARBA" id="ARBA00022801"/>
    </source>
</evidence>
<reference evidence="12" key="1">
    <citation type="submission" date="2022-11" db="EMBL/GenBank/DDBJ databases">
        <title>Isolation and characterization of PLA-degrading bacterium Massilia sp. from Antarctic soil.</title>
        <authorList>
            <person name="Sato K."/>
            <person name="Gomez-Fuentes C."/>
            <person name="Ahmad S.A."/>
            <person name="Zulkharnain A."/>
        </authorList>
    </citation>
    <scope>NUCLEOTIDE SEQUENCE</scope>
    <source>
        <strain evidence="12">N-3</strain>
    </source>
</reference>
<dbReference type="PANTHER" id="PTHR33121">
    <property type="entry name" value="CYCLIC DI-GMP PHOSPHODIESTERASE PDEF"/>
    <property type="match status" value="1"/>
</dbReference>
<dbReference type="EC" id="3.1.4.52" evidence="2"/>
<dbReference type="InterPro" id="IPR035919">
    <property type="entry name" value="EAL_sf"/>
</dbReference>
<feature type="transmembrane region" description="Helical" evidence="10">
    <location>
        <begin position="241"/>
        <end position="264"/>
    </location>
</feature>
<dbReference type="Pfam" id="PF00563">
    <property type="entry name" value="EAL"/>
    <property type="match status" value="1"/>
</dbReference>
<dbReference type="Proteomes" id="UP001163336">
    <property type="component" value="Chromosome"/>
</dbReference>
<dbReference type="PANTHER" id="PTHR33121:SF79">
    <property type="entry name" value="CYCLIC DI-GMP PHOSPHODIESTERASE PDED-RELATED"/>
    <property type="match status" value="1"/>
</dbReference>
<comment type="catalytic activity">
    <reaction evidence="9">
        <text>3',3'-c-di-GMP + H2O = 5'-phosphoguanylyl(3'-&gt;5')guanosine + H(+)</text>
        <dbReference type="Rhea" id="RHEA:24902"/>
        <dbReference type="ChEBI" id="CHEBI:15377"/>
        <dbReference type="ChEBI" id="CHEBI:15378"/>
        <dbReference type="ChEBI" id="CHEBI:58754"/>
        <dbReference type="ChEBI" id="CHEBI:58805"/>
        <dbReference type="EC" id="3.1.4.52"/>
    </reaction>
</comment>
<sequence>MKKTGVVLLTLLLAIVAIGGPIWLAIHEAQRQAFKAESAHALGYARDVVMRGDETAAQVAAAVRRFAPYTATPCVPASIDLMREIDLGSTYIQAVGYVEGNRMLCSSIVGSARVLELGEPTYRSASGALIRIDVHFPFAPEYAFLVVQYGNFAAILHAQLPIDTAKSEPDVSLAVMPLDFAAPISARGHIDPGWAKRLGSAREAVFEDDGHVVAVVRSSAFQTVGIAAVPMHYLADRSRNFAVRLVPAGMLAGAALSFAILYLARQQMALPYAVRSALRRREFFLEYQAVVELRTGRWMGVEALVRWRRSTGEVVMPELFIPIAEQDDTIARLTHQVLDLVCRDVGFYLETHPGFHIGINVAPADFHSPDFHDKLQATLDRMGAHPSSVILEVTERGLLDPVVARETSGTLRRHGFAIAIDDFGTGYSSLSYLESLELDYLKIDRSFIEAIGTGAPTSQVVGHIISMARDLGLRMIAEGVESQAQADFLLRHGVQYAQGWLFGRPMSFAEVVHYMEQMARREATEPAAG</sequence>
<dbReference type="CDD" id="cd01948">
    <property type="entry name" value="EAL"/>
    <property type="match status" value="1"/>
</dbReference>
<evidence type="ECO:0000313" key="12">
    <source>
        <dbReference type="EMBL" id="BDT59343.1"/>
    </source>
</evidence>
<evidence type="ECO:0000256" key="4">
    <source>
        <dbReference type="ARBA" id="ARBA00022636"/>
    </source>
</evidence>
<dbReference type="InterPro" id="IPR001633">
    <property type="entry name" value="EAL_dom"/>
</dbReference>
<dbReference type="RefSeq" id="WP_281907993.1">
    <property type="nucleotide sequence ID" value="NZ_AP026966.1"/>
</dbReference>
<proteinExistence type="predicted"/>
<dbReference type="InterPro" id="IPR050706">
    <property type="entry name" value="Cyclic-di-GMP_PDE-like"/>
</dbReference>
<keyword evidence="6" id="KW-0378">Hydrolase</keyword>
<evidence type="ECO:0000256" key="9">
    <source>
        <dbReference type="ARBA" id="ARBA00034290"/>
    </source>
</evidence>
<keyword evidence="7 10" id="KW-1133">Transmembrane helix</keyword>
<name>A0ABM8C7V7_9BURK</name>
<evidence type="ECO:0000259" key="11">
    <source>
        <dbReference type="PROSITE" id="PS50883"/>
    </source>
</evidence>
<evidence type="ECO:0000256" key="7">
    <source>
        <dbReference type="ARBA" id="ARBA00022989"/>
    </source>
</evidence>
<dbReference type="InterPro" id="IPR024744">
    <property type="entry name" value="CSS-motif_dom"/>
</dbReference>
<accession>A0ABM8C7V7</accession>
<evidence type="ECO:0000256" key="8">
    <source>
        <dbReference type="ARBA" id="ARBA00023136"/>
    </source>
</evidence>